<evidence type="ECO:0000256" key="1">
    <source>
        <dbReference type="SAM" id="SignalP"/>
    </source>
</evidence>
<dbReference type="GO" id="GO:0005576">
    <property type="term" value="C:extracellular region"/>
    <property type="evidence" value="ECO:0007669"/>
    <property type="project" value="InterPro"/>
</dbReference>
<accession>A0A6A6UKZ4</accession>
<dbReference type="OrthoDB" id="6020543at2759"/>
<feature type="signal peptide" evidence="1">
    <location>
        <begin position="1"/>
        <end position="24"/>
    </location>
</feature>
<dbReference type="Gene3D" id="2.170.140.10">
    <property type="entry name" value="Chitin binding domain"/>
    <property type="match status" value="1"/>
</dbReference>
<keyword evidence="1" id="KW-0732">Signal</keyword>
<feature type="domain" description="Chitin-binding type-2" evidence="2">
    <location>
        <begin position="72"/>
        <end position="126"/>
    </location>
</feature>
<feature type="chain" id="PRO_5025590003" description="Chitin-binding type-2 domain-containing protein" evidence="1">
    <location>
        <begin position="25"/>
        <end position="136"/>
    </location>
</feature>
<dbReference type="GO" id="GO:0008061">
    <property type="term" value="F:chitin binding"/>
    <property type="evidence" value="ECO:0007669"/>
    <property type="project" value="InterPro"/>
</dbReference>
<dbReference type="InterPro" id="IPR036508">
    <property type="entry name" value="Chitin-bd_dom_sf"/>
</dbReference>
<dbReference type="AlphaFoldDB" id="A0A6A6UKZ4"/>
<dbReference type="EMBL" id="MU004232">
    <property type="protein sequence ID" value="KAF2672143.1"/>
    <property type="molecule type" value="Genomic_DNA"/>
</dbReference>
<evidence type="ECO:0000313" key="3">
    <source>
        <dbReference type="EMBL" id="KAF2672143.1"/>
    </source>
</evidence>
<proteinExistence type="predicted"/>
<organism evidence="3 4">
    <name type="scientific">Microthyrium microscopicum</name>
    <dbReference type="NCBI Taxonomy" id="703497"/>
    <lineage>
        <taxon>Eukaryota</taxon>
        <taxon>Fungi</taxon>
        <taxon>Dikarya</taxon>
        <taxon>Ascomycota</taxon>
        <taxon>Pezizomycotina</taxon>
        <taxon>Dothideomycetes</taxon>
        <taxon>Dothideomycetes incertae sedis</taxon>
        <taxon>Microthyriales</taxon>
        <taxon>Microthyriaceae</taxon>
        <taxon>Microthyrium</taxon>
    </lineage>
</organism>
<keyword evidence="4" id="KW-1185">Reference proteome</keyword>
<name>A0A6A6UKZ4_9PEZI</name>
<dbReference type="PROSITE" id="PS50940">
    <property type="entry name" value="CHIT_BIND_II"/>
    <property type="match status" value="1"/>
</dbReference>
<dbReference type="Pfam" id="PF01607">
    <property type="entry name" value="CBM_14"/>
    <property type="match status" value="1"/>
</dbReference>
<gene>
    <name evidence="3" type="ORF">BT63DRAFT_189043</name>
</gene>
<dbReference type="InterPro" id="IPR002557">
    <property type="entry name" value="Chitin-bd_dom"/>
</dbReference>
<protein>
    <recommendedName>
        <fullName evidence="2">Chitin-binding type-2 domain-containing protein</fullName>
    </recommendedName>
</protein>
<reference evidence="3" key="1">
    <citation type="journal article" date="2020" name="Stud. Mycol.">
        <title>101 Dothideomycetes genomes: a test case for predicting lifestyles and emergence of pathogens.</title>
        <authorList>
            <person name="Haridas S."/>
            <person name="Albert R."/>
            <person name="Binder M."/>
            <person name="Bloem J."/>
            <person name="Labutti K."/>
            <person name="Salamov A."/>
            <person name="Andreopoulos B."/>
            <person name="Baker S."/>
            <person name="Barry K."/>
            <person name="Bills G."/>
            <person name="Bluhm B."/>
            <person name="Cannon C."/>
            <person name="Castanera R."/>
            <person name="Culley D."/>
            <person name="Daum C."/>
            <person name="Ezra D."/>
            <person name="Gonzalez J."/>
            <person name="Henrissat B."/>
            <person name="Kuo A."/>
            <person name="Liang C."/>
            <person name="Lipzen A."/>
            <person name="Lutzoni F."/>
            <person name="Magnuson J."/>
            <person name="Mondo S."/>
            <person name="Nolan M."/>
            <person name="Ohm R."/>
            <person name="Pangilinan J."/>
            <person name="Park H.-J."/>
            <person name="Ramirez L."/>
            <person name="Alfaro M."/>
            <person name="Sun H."/>
            <person name="Tritt A."/>
            <person name="Yoshinaga Y."/>
            <person name="Zwiers L.-H."/>
            <person name="Turgeon B."/>
            <person name="Goodwin S."/>
            <person name="Spatafora J."/>
            <person name="Crous P."/>
            <person name="Grigoriev I."/>
        </authorList>
    </citation>
    <scope>NUCLEOTIDE SEQUENCE</scope>
    <source>
        <strain evidence="3">CBS 115976</strain>
    </source>
</reference>
<dbReference type="Proteomes" id="UP000799302">
    <property type="component" value="Unassembled WGS sequence"/>
</dbReference>
<evidence type="ECO:0000259" key="2">
    <source>
        <dbReference type="PROSITE" id="PS50940"/>
    </source>
</evidence>
<evidence type="ECO:0000313" key="4">
    <source>
        <dbReference type="Proteomes" id="UP000799302"/>
    </source>
</evidence>
<sequence>MKIPSLLTTSMSMLLLALPHTTSSLINTDYDINANQHPIILNSIEPTGAPAPHSTLGTSTSSSATCDFAPYPTGCGVGDVMPCPFNCTMFYLCTSWGPLMQSCPNGTLFDLGESKCVLKNQTACTGCCMTTDCDGK</sequence>
<dbReference type="SUPFAM" id="SSF57625">
    <property type="entry name" value="Invertebrate chitin-binding proteins"/>
    <property type="match status" value="1"/>
</dbReference>
<dbReference type="SMART" id="SM00494">
    <property type="entry name" value="ChtBD2"/>
    <property type="match status" value="1"/>
</dbReference>